<dbReference type="InterPro" id="IPR011335">
    <property type="entry name" value="Restrct_endonuc-II-like"/>
</dbReference>
<gene>
    <name evidence="2" type="ORF">NCTC11978_00894</name>
</gene>
<dbReference type="SUPFAM" id="SSF52980">
    <property type="entry name" value="Restriction endonuclease-like"/>
    <property type="match status" value="1"/>
</dbReference>
<dbReference type="EMBL" id="UGNY01000001">
    <property type="protein sequence ID" value="STX37717.1"/>
    <property type="molecule type" value="Genomic_DNA"/>
</dbReference>
<dbReference type="RefSeq" id="WP_115174728.1">
    <property type="nucleotide sequence ID" value="NZ_UGNY01000001.1"/>
</dbReference>
<sequence>MSEIQTIDSVLLEKKISDLLDSFYSKRSLSLNNLKLINTLKRKNPYLYRAVGVNDASDIVEEILRAHVSSSDETIFGNEFFEPLAKWVAQQANPMHTVVTSDGEGVDITITTNTSIMPIAVKSGVNVFNSDSKKKQGENFSSLNKRLLKLALHFDPVVGYCYGRKQQSAKSKVNFRELAGQSFWALITREPDFYLRIVRLMGEKPVQHRPSFQLAFDQAKNRFVKEFLIDFSDINGAIDWDKLLQFNSGTPIKKGRN</sequence>
<dbReference type="REBASE" id="382137">
    <property type="entry name" value="Lfe11978ORF894P"/>
</dbReference>
<protein>
    <recommendedName>
        <fullName evidence="1">Type II restriction endonuclease EcoO109IR domain-containing protein</fullName>
    </recommendedName>
</protein>
<feature type="domain" description="Type II restriction endonuclease EcoO109IR" evidence="1">
    <location>
        <begin position="13"/>
        <end position="204"/>
    </location>
</feature>
<dbReference type="Pfam" id="PF14511">
    <property type="entry name" value="RE_EcoO109I"/>
    <property type="match status" value="1"/>
</dbReference>
<proteinExistence type="predicted"/>
<reference evidence="2 3" key="1">
    <citation type="submission" date="2018-06" db="EMBL/GenBank/DDBJ databases">
        <authorList>
            <consortium name="Pathogen Informatics"/>
            <person name="Doyle S."/>
        </authorList>
    </citation>
    <scope>NUCLEOTIDE SEQUENCE [LARGE SCALE GENOMIC DNA]</scope>
    <source>
        <strain evidence="2 3">NCTC11978</strain>
    </source>
</reference>
<dbReference type="AlphaFoldDB" id="A0A378IR79"/>
<organism evidence="2 3">
    <name type="scientific">Legionella feeleii</name>
    <dbReference type="NCBI Taxonomy" id="453"/>
    <lineage>
        <taxon>Bacteria</taxon>
        <taxon>Pseudomonadati</taxon>
        <taxon>Pseudomonadota</taxon>
        <taxon>Gammaproteobacteria</taxon>
        <taxon>Legionellales</taxon>
        <taxon>Legionellaceae</taxon>
        <taxon>Legionella</taxon>
    </lineage>
</organism>
<accession>A0A378IR79</accession>
<name>A0A378IR79_9GAMM</name>
<dbReference type="CDD" id="cd22345">
    <property type="entry name" value="PDDEXK_nuclease"/>
    <property type="match status" value="1"/>
</dbReference>
<evidence type="ECO:0000313" key="2">
    <source>
        <dbReference type="EMBL" id="STX37717.1"/>
    </source>
</evidence>
<dbReference type="Proteomes" id="UP000254033">
    <property type="component" value="Unassembled WGS sequence"/>
</dbReference>
<evidence type="ECO:0000259" key="1">
    <source>
        <dbReference type="Pfam" id="PF14511"/>
    </source>
</evidence>
<dbReference type="InterPro" id="IPR032793">
    <property type="entry name" value="RE_EcoO109IR"/>
</dbReference>
<evidence type="ECO:0000313" key="3">
    <source>
        <dbReference type="Proteomes" id="UP000254033"/>
    </source>
</evidence>